<keyword evidence="9" id="KW-0413">Isomerase</keyword>
<dbReference type="EC" id="5.6.2.3" evidence="11 12"/>
<evidence type="ECO:0000256" key="10">
    <source>
        <dbReference type="ARBA" id="ARBA00048954"/>
    </source>
</evidence>
<dbReference type="HOGENOM" id="CLU_005373_0_0_0"/>
<evidence type="ECO:0000256" key="8">
    <source>
        <dbReference type="ARBA" id="ARBA00023125"/>
    </source>
</evidence>
<dbReference type="Gene3D" id="3.40.50.300">
    <property type="entry name" value="P-loop containing nucleotide triphosphate hydrolases"/>
    <property type="match status" value="1"/>
</dbReference>
<dbReference type="GO" id="GO:0006269">
    <property type="term" value="P:DNA replication, synthesis of primer"/>
    <property type="evidence" value="ECO:0007669"/>
    <property type="project" value="UniProtKB-UniRule"/>
</dbReference>
<dbReference type="Pfam" id="PF00772">
    <property type="entry name" value="DnaB"/>
    <property type="match status" value="1"/>
</dbReference>
<dbReference type="GO" id="GO:0043139">
    <property type="term" value="F:5'-3' DNA helicase activity"/>
    <property type="evidence" value="ECO:0007669"/>
    <property type="project" value="UniProtKB-EC"/>
</dbReference>
<keyword evidence="4 12" id="KW-0547">Nucleotide-binding</keyword>
<keyword evidence="15" id="KW-1185">Reference proteome</keyword>
<evidence type="ECO:0000256" key="11">
    <source>
        <dbReference type="NCBIfam" id="TIGR00665"/>
    </source>
</evidence>
<evidence type="ECO:0000256" key="7">
    <source>
        <dbReference type="ARBA" id="ARBA00022840"/>
    </source>
</evidence>
<keyword evidence="8 12" id="KW-0238">DNA-binding</keyword>
<feature type="domain" description="SF4 helicase" evidence="13">
    <location>
        <begin position="181"/>
        <end position="445"/>
    </location>
</feature>
<comment type="similarity">
    <text evidence="1 12">Belongs to the helicase family. DnaB subfamily.</text>
</comment>
<name>D8P8R4_9BACT</name>
<evidence type="ECO:0000256" key="1">
    <source>
        <dbReference type="ARBA" id="ARBA00008428"/>
    </source>
</evidence>
<dbReference type="GO" id="GO:0005524">
    <property type="term" value="F:ATP binding"/>
    <property type="evidence" value="ECO:0007669"/>
    <property type="project" value="UniProtKB-UniRule"/>
</dbReference>
<dbReference type="InterPro" id="IPR036185">
    <property type="entry name" value="DNA_heli_DnaB-like_N_sf"/>
</dbReference>
<dbReference type="InterPro" id="IPR003593">
    <property type="entry name" value="AAA+_ATPase"/>
</dbReference>
<dbReference type="Proteomes" id="UP000001660">
    <property type="component" value="Chromosome"/>
</dbReference>
<sequence length="445" mass="49049">MTMTTIEHPTMPPHDLDAERAILGAILLCPAVLATVGELVQETDFYDSHHQGIFSAMCRLENAGGAIDHIVVAEELKRRGLLEKVGGSAAVAELIETVATAANVTTHCRVVQEKARRRAVRQMAFDLFTRSTDEQETLDALIDQAEQTIFGGQDLGQASSRITTAQLVNERLHHLETLYKSRRPFTGISTGFATLDRLTAGLQPGTLNIIAARPSMGKTALALSIAAHVALETNLPVQIFSLEMSKEELIDRLFALTAQIDLHAIRTGKVSSADWFDLATSADQLSNAPLFIEDSGSITMAQLRRRARRAKAKTGLALMIVDYLQLMTPSLRGESRQQEISDMSRALKLLAKELGVPIIALSQLNRKVEERGDKRPMLSDLRESGSIEQDADLVAFIYRDEVYNPDSLDKGLAEILVRKHRSGPVGEQKLLFREQYAKFEDLPAD</sequence>
<organism evidence="14 15">
    <name type="scientific">Nitrospira defluvii</name>
    <dbReference type="NCBI Taxonomy" id="330214"/>
    <lineage>
        <taxon>Bacteria</taxon>
        <taxon>Pseudomonadati</taxon>
        <taxon>Nitrospirota</taxon>
        <taxon>Nitrospiria</taxon>
        <taxon>Nitrospirales</taxon>
        <taxon>Nitrospiraceae</taxon>
        <taxon>Nitrospira</taxon>
    </lineage>
</organism>
<keyword evidence="5 12" id="KW-0378">Hydrolase</keyword>
<evidence type="ECO:0000256" key="5">
    <source>
        <dbReference type="ARBA" id="ARBA00022801"/>
    </source>
</evidence>
<keyword evidence="6 12" id="KW-0347">Helicase</keyword>
<dbReference type="FunFam" id="3.40.50.300:FF:000351">
    <property type="entry name" value="Replicative DNA helicase"/>
    <property type="match status" value="1"/>
</dbReference>
<protein>
    <recommendedName>
        <fullName evidence="11 12">Replicative DNA helicase</fullName>
        <ecNumber evidence="11 12">5.6.2.3</ecNumber>
    </recommendedName>
</protein>
<reference evidence="14 15" key="1">
    <citation type="journal article" date="2010" name="Proc. Natl. Acad. Sci. U.S.A.">
        <title>A Nitrospira metagenome illuminates the physiology and evolution of globally important nitrite-oxidizing bacteria.</title>
        <authorList>
            <person name="Lucker S."/>
            <person name="Wagner M."/>
            <person name="Maixner F."/>
            <person name="Pelletier E."/>
            <person name="Koch H."/>
            <person name="Vacherie B."/>
            <person name="Rattei T."/>
            <person name="Sinninghe Damste J."/>
            <person name="Spieck E."/>
            <person name="Le Paslier D."/>
            <person name="Daims H."/>
        </authorList>
    </citation>
    <scope>NUCLEOTIDE SEQUENCE [LARGE SCALE GENOMIC DNA]</scope>
</reference>
<dbReference type="GO" id="GO:0016887">
    <property type="term" value="F:ATP hydrolysis activity"/>
    <property type="evidence" value="ECO:0007669"/>
    <property type="project" value="RHEA"/>
</dbReference>
<evidence type="ECO:0000256" key="3">
    <source>
        <dbReference type="ARBA" id="ARBA00022705"/>
    </source>
</evidence>
<dbReference type="eggNOG" id="COG0305">
    <property type="taxonomic scope" value="Bacteria"/>
</dbReference>
<keyword evidence="3 12" id="KW-0235">DNA replication</keyword>
<proteinExistence type="inferred from homology"/>
<evidence type="ECO:0000256" key="2">
    <source>
        <dbReference type="ARBA" id="ARBA00022515"/>
    </source>
</evidence>
<dbReference type="KEGG" id="nde:NIDE4231"/>
<dbReference type="GO" id="GO:1990077">
    <property type="term" value="C:primosome complex"/>
    <property type="evidence" value="ECO:0007669"/>
    <property type="project" value="UniProtKB-UniRule"/>
</dbReference>
<dbReference type="NCBIfam" id="TIGR00665">
    <property type="entry name" value="DnaB"/>
    <property type="match status" value="1"/>
</dbReference>
<dbReference type="Gene3D" id="1.10.860.10">
    <property type="entry name" value="DNAb Helicase, Chain A"/>
    <property type="match status" value="1"/>
</dbReference>
<evidence type="ECO:0000256" key="6">
    <source>
        <dbReference type="ARBA" id="ARBA00022806"/>
    </source>
</evidence>
<dbReference type="InterPro" id="IPR007693">
    <property type="entry name" value="DNA_helicase_DnaB-like_N"/>
</dbReference>
<accession>D8P8R4</accession>
<comment type="function">
    <text evidence="12">The main replicative DNA helicase, it participates in initiation and elongation during chromosome replication. Travels ahead of the DNA replisome, separating dsDNA into templates for DNA synthesis. A processive ATP-dependent 5'-3' DNA helicase it has DNA-dependent ATPase activity.</text>
</comment>
<dbReference type="CDD" id="cd00984">
    <property type="entry name" value="DnaB_C"/>
    <property type="match status" value="1"/>
</dbReference>
<dbReference type="InterPro" id="IPR016136">
    <property type="entry name" value="DNA_helicase_N/primase_C"/>
</dbReference>
<keyword evidence="2 12" id="KW-0639">Primosome</keyword>
<dbReference type="PROSITE" id="PS51199">
    <property type="entry name" value="SF4_HELICASE"/>
    <property type="match status" value="1"/>
</dbReference>
<dbReference type="AlphaFoldDB" id="D8P8R4"/>
<gene>
    <name evidence="14" type="primary">dnaB</name>
    <name evidence="14" type="ORF">NIDE4231</name>
</gene>
<evidence type="ECO:0000256" key="9">
    <source>
        <dbReference type="ARBA" id="ARBA00023235"/>
    </source>
</evidence>
<dbReference type="STRING" id="330214.NIDE4231"/>
<dbReference type="InterPro" id="IPR027417">
    <property type="entry name" value="P-loop_NTPase"/>
</dbReference>
<dbReference type="OrthoDB" id="9773982at2"/>
<dbReference type="SUPFAM" id="SSF52540">
    <property type="entry name" value="P-loop containing nucleoside triphosphate hydrolases"/>
    <property type="match status" value="1"/>
</dbReference>
<evidence type="ECO:0000313" key="14">
    <source>
        <dbReference type="EMBL" id="CBK43896.1"/>
    </source>
</evidence>
<dbReference type="SUPFAM" id="SSF48024">
    <property type="entry name" value="N-terminal domain of DnaB helicase"/>
    <property type="match status" value="1"/>
</dbReference>
<dbReference type="SMART" id="SM00382">
    <property type="entry name" value="AAA"/>
    <property type="match status" value="1"/>
</dbReference>
<keyword evidence="7 12" id="KW-0067">ATP-binding</keyword>
<evidence type="ECO:0000256" key="12">
    <source>
        <dbReference type="RuleBase" id="RU362085"/>
    </source>
</evidence>
<dbReference type="GO" id="GO:0005829">
    <property type="term" value="C:cytosol"/>
    <property type="evidence" value="ECO:0007669"/>
    <property type="project" value="TreeGrafter"/>
</dbReference>
<dbReference type="GO" id="GO:0003677">
    <property type="term" value="F:DNA binding"/>
    <property type="evidence" value="ECO:0007669"/>
    <property type="project" value="UniProtKB-UniRule"/>
</dbReference>
<dbReference type="InterPro" id="IPR007692">
    <property type="entry name" value="DNA_helicase_DnaB"/>
</dbReference>
<dbReference type="InterPro" id="IPR007694">
    <property type="entry name" value="DNA_helicase_DnaB-like_C"/>
</dbReference>
<evidence type="ECO:0000259" key="13">
    <source>
        <dbReference type="PROSITE" id="PS51199"/>
    </source>
</evidence>
<dbReference type="PANTHER" id="PTHR30153:SF2">
    <property type="entry name" value="REPLICATIVE DNA HELICASE"/>
    <property type="match status" value="1"/>
</dbReference>
<dbReference type="PANTHER" id="PTHR30153">
    <property type="entry name" value="REPLICATIVE DNA HELICASE DNAB"/>
    <property type="match status" value="1"/>
</dbReference>
<dbReference type="EMBL" id="FP929003">
    <property type="protein sequence ID" value="CBK43896.1"/>
    <property type="molecule type" value="Genomic_DNA"/>
</dbReference>
<evidence type="ECO:0000313" key="15">
    <source>
        <dbReference type="Proteomes" id="UP000001660"/>
    </source>
</evidence>
<comment type="catalytic activity">
    <reaction evidence="10 12">
        <text>ATP + H2O = ADP + phosphate + H(+)</text>
        <dbReference type="Rhea" id="RHEA:13065"/>
        <dbReference type="ChEBI" id="CHEBI:15377"/>
        <dbReference type="ChEBI" id="CHEBI:15378"/>
        <dbReference type="ChEBI" id="CHEBI:30616"/>
        <dbReference type="ChEBI" id="CHEBI:43474"/>
        <dbReference type="ChEBI" id="CHEBI:456216"/>
        <dbReference type="EC" id="5.6.2.3"/>
    </reaction>
</comment>
<evidence type="ECO:0000256" key="4">
    <source>
        <dbReference type="ARBA" id="ARBA00022741"/>
    </source>
</evidence>
<dbReference type="Pfam" id="PF03796">
    <property type="entry name" value="DnaB_C"/>
    <property type="match status" value="1"/>
</dbReference>